<keyword evidence="4 5" id="KW-0472">Membrane</keyword>
<evidence type="ECO:0000256" key="5">
    <source>
        <dbReference type="SAM" id="Phobius"/>
    </source>
</evidence>
<evidence type="ECO:0000256" key="2">
    <source>
        <dbReference type="ARBA" id="ARBA00022692"/>
    </source>
</evidence>
<comment type="subcellular location">
    <subcellularLocation>
        <location evidence="1">Membrane</location>
        <topology evidence="1">Multi-pass membrane protein</topology>
    </subcellularLocation>
</comment>
<sequence length="106" mass="11094">MVHALPIWLLVAGFFGAGLFNAIGTPGTQSDFARWGYPRWWSRFTGGLEIMSAVLIALPASRSVGLALGAVIIAAAVMTVLHHRDLSHLAPLGVFGALIALAATLS</sequence>
<feature type="transmembrane region" description="Helical" evidence="5">
    <location>
        <begin position="65"/>
        <end position="82"/>
    </location>
</feature>
<gene>
    <name evidence="6" type="ORF">HAP48_041170</name>
    <name evidence="7" type="ORF">WDK88_04445</name>
</gene>
<feature type="transmembrane region" description="Helical" evidence="5">
    <location>
        <begin position="88"/>
        <end position="105"/>
    </location>
</feature>
<name>A0A973W883_9BRAD</name>
<keyword evidence="8" id="KW-1185">Reference proteome</keyword>
<protein>
    <submittedName>
        <fullName evidence="6">DoxX family protein</fullName>
    </submittedName>
</protein>
<dbReference type="EMBL" id="CP147711">
    <property type="protein sequence ID" value="WXC80899.1"/>
    <property type="molecule type" value="Genomic_DNA"/>
</dbReference>
<dbReference type="GO" id="GO:0016020">
    <property type="term" value="C:membrane"/>
    <property type="evidence" value="ECO:0007669"/>
    <property type="project" value="UniProtKB-SubCell"/>
</dbReference>
<evidence type="ECO:0000313" key="6">
    <source>
        <dbReference type="EMBL" id="NVI49156.1"/>
    </source>
</evidence>
<feature type="transmembrane region" description="Helical" evidence="5">
    <location>
        <begin position="40"/>
        <end position="58"/>
    </location>
</feature>
<reference evidence="7" key="2">
    <citation type="journal article" date="2021" name="Int. J. Syst. Evol. Microbiol.">
        <title>Bradyrhizobium septentrionale sp. nov. (sv. septentrionale) and Bradyrhizobium quebecense sp. nov. (sv. septentrionale) associated with legumes native to Canada possess rearranged symbiosis genes and numerous insertion sequences.</title>
        <authorList>
            <person name="Bromfield E.S.P."/>
            <person name="Cloutier S."/>
        </authorList>
    </citation>
    <scope>NUCLEOTIDE SEQUENCE</scope>
    <source>
        <strain evidence="7">5S5</strain>
    </source>
</reference>
<keyword evidence="3 5" id="KW-1133">Transmembrane helix</keyword>
<organism evidence="6">
    <name type="scientific">Bradyrhizobium septentrionale</name>
    <dbReference type="NCBI Taxonomy" id="1404411"/>
    <lineage>
        <taxon>Bacteria</taxon>
        <taxon>Pseudomonadati</taxon>
        <taxon>Pseudomonadota</taxon>
        <taxon>Alphaproteobacteria</taxon>
        <taxon>Hyphomicrobiales</taxon>
        <taxon>Nitrobacteraceae</taxon>
        <taxon>Bradyrhizobium</taxon>
    </lineage>
</organism>
<evidence type="ECO:0000313" key="8">
    <source>
        <dbReference type="Proteomes" id="UP001432046"/>
    </source>
</evidence>
<keyword evidence="2 5" id="KW-0812">Transmembrane</keyword>
<reference evidence="6" key="1">
    <citation type="submission" date="2020-06" db="EMBL/GenBank/DDBJ databases">
        <title>Whole Genome Sequence of Bradyrhizobium sp. Strain 1S1.</title>
        <authorList>
            <person name="Bromfield E.S.P."/>
            <person name="Cloutier S."/>
        </authorList>
    </citation>
    <scope>NUCLEOTIDE SEQUENCE [LARGE SCALE GENOMIC DNA]</scope>
    <source>
        <strain evidence="6">1S1</strain>
    </source>
</reference>
<dbReference type="AlphaFoldDB" id="A0A973W883"/>
<proteinExistence type="predicted"/>
<dbReference type="Pfam" id="PF13564">
    <property type="entry name" value="DoxX_2"/>
    <property type="match status" value="1"/>
</dbReference>
<dbReference type="Proteomes" id="UP001432046">
    <property type="component" value="Chromosome"/>
</dbReference>
<evidence type="ECO:0000256" key="1">
    <source>
        <dbReference type="ARBA" id="ARBA00004141"/>
    </source>
</evidence>
<dbReference type="RefSeq" id="WP_166213834.1">
    <property type="nucleotide sequence ID" value="NZ_CP088285.1"/>
</dbReference>
<dbReference type="EMBL" id="JAAOLE020000001">
    <property type="protein sequence ID" value="NVI49156.1"/>
    <property type="molecule type" value="Genomic_DNA"/>
</dbReference>
<evidence type="ECO:0000256" key="3">
    <source>
        <dbReference type="ARBA" id="ARBA00022989"/>
    </source>
</evidence>
<reference evidence="7" key="3">
    <citation type="submission" date="2024-03" db="EMBL/GenBank/DDBJ databases">
        <authorList>
            <person name="Bromfield E.S.P."/>
            <person name="Cloutier S."/>
        </authorList>
    </citation>
    <scope>NUCLEOTIDE SEQUENCE</scope>
    <source>
        <strain evidence="7">5S5</strain>
    </source>
</reference>
<evidence type="ECO:0000313" key="7">
    <source>
        <dbReference type="EMBL" id="WXC80899.1"/>
    </source>
</evidence>
<accession>A0A973W883</accession>
<dbReference type="InterPro" id="IPR032808">
    <property type="entry name" value="DoxX"/>
</dbReference>
<evidence type="ECO:0000256" key="4">
    <source>
        <dbReference type="ARBA" id="ARBA00023136"/>
    </source>
</evidence>